<comment type="caution">
    <text evidence="1">The sequence shown here is derived from an EMBL/GenBank/DDBJ whole genome shotgun (WGS) entry which is preliminary data.</text>
</comment>
<reference evidence="1" key="1">
    <citation type="submission" date="2020-11" db="EMBL/GenBank/DDBJ databases">
        <authorList>
            <consortium name="DOE Joint Genome Institute"/>
            <person name="Ahrendt S."/>
            <person name="Riley R."/>
            <person name="Andreopoulos W."/>
            <person name="Labutti K."/>
            <person name="Pangilinan J."/>
            <person name="Ruiz-Duenas F.J."/>
            <person name="Barrasa J.M."/>
            <person name="Sanchez-Garcia M."/>
            <person name="Camarero S."/>
            <person name="Miyauchi S."/>
            <person name="Serrano A."/>
            <person name="Linde D."/>
            <person name="Babiker R."/>
            <person name="Drula E."/>
            <person name="Ayuso-Fernandez I."/>
            <person name="Pacheco R."/>
            <person name="Padilla G."/>
            <person name="Ferreira P."/>
            <person name="Barriuso J."/>
            <person name="Kellner H."/>
            <person name="Castanera R."/>
            <person name="Alfaro M."/>
            <person name="Ramirez L."/>
            <person name="Pisabarro A.G."/>
            <person name="Kuo A."/>
            <person name="Tritt A."/>
            <person name="Lipzen A."/>
            <person name="He G."/>
            <person name="Yan M."/>
            <person name="Ng V."/>
            <person name="Cullen D."/>
            <person name="Martin F."/>
            <person name="Rosso M.-N."/>
            <person name="Henrissat B."/>
            <person name="Hibbett D."/>
            <person name="Martinez A.T."/>
            <person name="Grigoriev I.V."/>
        </authorList>
    </citation>
    <scope>NUCLEOTIDE SEQUENCE</scope>
    <source>
        <strain evidence="1">ATCC 90797</strain>
    </source>
</reference>
<evidence type="ECO:0000313" key="1">
    <source>
        <dbReference type="EMBL" id="KAF9487451.1"/>
    </source>
</evidence>
<organism evidence="1 2">
    <name type="scientific">Pleurotus eryngii</name>
    <name type="common">Boletus of the steppes</name>
    <dbReference type="NCBI Taxonomy" id="5323"/>
    <lineage>
        <taxon>Eukaryota</taxon>
        <taxon>Fungi</taxon>
        <taxon>Dikarya</taxon>
        <taxon>Basidiomycota</taxon>
        <taxon>Agaricomycotina</taxon>
        <taxon>Agaricomycetes</taxon>
        <taxon>Agaricomycetidae</taxon>
        <taxon>Agaricales</taxon>
        <taxon>Pleurotineae</taxon>
        <taxon>Pleurotaceae</taxon>
        <taxon>Pleurotus</taxon>
    </lineage>
</organism>
<dbReference type="AlphaFoldDB" id="A0A9P5ZHA8"/>
<keyword evidence="2" id="KW-1185">Reference proteome</keyword>
<accession>A0A9P5ZHA8</accession>
<gene>
    <name evidence="1" type="ORF">BDN71DRAFT_1499914</name>
</gene>
<name>A0A9P5ZHA8_PLEER</name>
<protein>
    <submittedName>
        <fullName evidence="1">Uncharacterized protein</fullName>
    </submittedName>
</protein>
<proteinExistence type="predicted"/>
<sequence>MAIAVPLEFVAIGVYLLPFIPSSHPSSAFTIALLLLVECRRGIEGFERKHTQQRLVRVVSTALSESSSGFRTRTFATRTLSRRSDAEMARNVFVIGCVLDVADRLVYREQGCE</sequence>
<dbReference type="EMBL" id="MU154776">
    <property type="protein sequence ID" value="KAF9487451.1"/>
    <property type="molecule type" value="Genomic_DNA"/>
</dbReference>
<dbReference type="Proteomes" id="UP000807025">
    <property type="component" value="Unassembled WGS sequence"/>
</dbReference>
<evidence type="ECO:0000313" key="2">
    <source>
        <dbReference type="Proteomes" id="UP000807025"/>
    </source>
</evidence>